<keyword evidence="5" id="KW-0131">Cell cycle</keyword>
<evidence type="ECO:0000256" key="2">
    <source>
        <dbReference type="ARBA" id="ARBA00020055"/>
    </source>
</evidence>
<dbReference type="GO" id="GO:0051301">
    <property type="term" value="P:cell division"/>
    <property type="evidence" value="ECO:0007669"/>
    <property type="project" value="UniProtKB-KW"/>
</dbReference>
<evidence type="ECO:0000256" key="5">
    <source>
        <dbReference type="ARBA" id="ARBA00023306"/>
    </source>
</evidence>
<keyword evidence="4" id="KW-0498">Mitosis</keyword>
<evidence type="ECO:0000256" key="6">
    <source>
        <dbReference type="SAM" id="MobiDB-lite"/>
    </source>
</evidence>
<reference evidence="8" key="1">
    <citation type="submission" date="2022-11" db="UniProtKB">
        <authorList>
            <consortium name="WormBaseParasite"/>
        </authorList>
    </citation>
    <scope>IDENTIFICATION</scope>
</reference>
<dbReference type="GO" id="GO:0007088">
    <property type="term" value="P:regulation of mitotic nuclear division"/>
    <property type="evidence" value="ECO:0007669"/>
    <property type="project" value="TreeGrafter"/>
</dbReference>
<dbReference type="Pfam" id="PF15280">
    <property type="entry name" value="BORA_N"/>
    <property type="match status" value="1"/>
</dbReference>
<dbReference type="WBParaSite" id="PSU_v2.g18634.t1">
    <property type="protein sequence ID" value="PSU_v2.g18634.t1"/>
    <property type="gene ID" value="PSU_v2.g18634"/>
</dbReference>
<feature type="region of interest" description="Disordered" evidence="6">
    <location>
        <begin position="1"/>
        <end position="36"/>
    </location>
</feature>
<evidence type="ECO:0000256" key="3">
    <source>
        <dbReference type="ARBA" id="ARBA00022618"/>
    </source>
</evidence>
<feature type="compositionally biased region" description="Low complexity" evidence="6">
    <location>
        <begin position="11"/>
        <end position="27"/>
    </location>
</feature>
<evidence type="ECO:0000256" key="4">
    <source>
        <dbReference type="ARBA" id="ARBA00022776"/>
    </source>
</evidence>
<proteinExistence type="inferred from homology"/>
<dbReference type="GO" id="GO:0019901">
    <property type="term" value="F:protein kinase binding"/>
    <property type="evidence" value="ECO:0007669"/>
    <property type="project" value="TreeGrafter"/>
</dbReference>
<dbReference type="PANTHER" id="PTHR14728:SF2">
    <property type="entry name" value="PROTEIN AURORA BOREALIS"/>
    <property type="match status" value="1"/>
</dbReference>
<dbReference type="PANTHER" id="PTHR14728">
    <property type="entry name" value="PROTEIN AURORA BOREALIS"/>
    <property type="match status" value="1"/>
</dbReference>
<dbReference type="Proteomes" id="UP000887577">
    <property type="component" value="Unplaced"/>
</dbReference>
<dbReference type="GO" id="GO:0005634">
    <property type="term" value="C:nucleus"/>
    <property type="evidence" value="ECO:0007669"/>
    <property type="project" value="TreeGrafter"/>
</dbReference>
<accession>A0A914YH26</accession>
<evidence type="ECO:0000256" key="1">
    <source>
        <dbReference type="ARBA" id="ARBA00010963"/>
    </source>
</evidence>
<keyword evidence="7" id="KW-1185">Reference proteome</keyword>
<organism evidence="7 8">
    <name type="scientific">Panagrolaimus superbus</name>
    <dbReference type="NCBI Taxonomy" id="310955"/>
    <lineage>
        <taxon>Eukaryota</taxon>
        <taxon>Metazoa</taxon>
        <taxon>Ecdysozoa</taxon>
        <taxon>Nematoda</taxon>
        <taxon>Chromadorea</taxon>
        <taxon>Rhabditida</taxon>
        <taxon>Tylenchina</taxon>
        <taxon>Panagrolaimomorpha</taxon>
        <taxon>Panagrolaimoidea</taxon>
        <taxon>Panagrolaimidae</taxon>
        <taxon>Panagrolaimus</taxon>
    </lineage>
</organism>
<keyword evidence="3" id="KW-0132">Cell division</keyword>
<dbReference type="InterPro" id="IPR023252">
    <property type="entry name" value="Aurora_borealis_protein"/>
</dbReference>
<dbReference type="GO" id="GO:0005737">
    <property type="term" value="C:cytoplasm"/>
    <property type="evidence" value="ECO:0007669"/>
    <property type="project" value="TreeGrafter"/>
</dbReference>
<evidence type="ECO:0000313" key="7">
    <source>
        <dbReference type="Proteomes" id="UP000887577"/>
    </source>
</evidence>
<name>A0A914YH26_9BILA</name>
<dbReference type="AlphaFoldDB" id="A0A914YH26"/>
<dbReference type="GO" id="GO:0060236">
    <property type="term" value="P:regulation of mitotic spindle organization"/>
    <property type="evidence" value="ECO:0007669"/>
    <property type="project" value="TreeGrafter"/>
</dbReference>
<evidence type="ECO:0000313" key="8">
    <source>
        <dbReference type="WBParaSite" id="PSU_v2.g18634.t1"/>
    </source>
</evidence>
<protein>
    <recommendedName>
        <fullName evidence="2">Protein aurora borealis</fullName>
    </recommendedName>
</protein>
<comment type="similarity">
    <text evidence="1">Belongs to the BORA family.</text>
</comment>
<sequence length="293" mass="32931">MASDDSAYGRSNSSNDDSNHDANSTTSGNLNDLRSSRNITNPFDSHLIDSFHHTTFSPNTVLKTPATNKSKINTSFQWSIEQRSRILPAMIDESFIHESPDNPEYELQIQRTLDKYWSNKLIAPSPDVIGGRIQKPLNFTPSPIVPFSRRNSRLFDSNSSPISHTSVTCLTKDTQTDITIPIDFDLEELLSKHLPQKPTASTPKMKKFSSFLDKSSFNRDSLPTDADLDLVEDEQINFSVAMEESAKSRGDLGTSFITEHIHVECEFDLSKISPIKLEMISPHTRLSPIKEDN</sequence>